<feature type="region of interest" description="Disordered" evidence="5">
    <location>
        <begin position="478"/>
        <end position="497"/>
    </location>
</feature>
<feature type="compositionally biased region" description="Polar residues" evidence="5">
    <location>
        <begin position="1"/>
        <end position="13"/>
    </location>
</feature>
<dbReference type="GeneID" id="9590799"/>
<name>D8QD73_SCHCM</name>
<dbReference type="InParanoid" id="D8QD73"/>
<dbReference type="GO" id="GO:0008270">
    <property type="term" value="F:zinc ion binding"/>
    <property type="evidence" value="ECO:0007669"/>
    <property type="project" value="UniProtKB-KW"/>
</dbReference>
<sequence>MSTQAPASYSVPSTPARLPPSPEATRSTKSVRVAAPTTPQRVPRHRQTQSLSHSRLQQYRIPNTPSSPYTPLSLRSFASATSSASSGLATPGSVTSYGNFSLNSPEIERNAAKDMSLADIAENWRNRACQNGIRVEGGRLVDMSGDMSSFGDDEDSDRSMSDMSHSEYVQDEVLLPPPFLSNQRRMRPRAQSFAPVPVNMTPVGRVPPSSPVVRRRLGQEINPASLSLTSTPPRNPDVARQLRIKGSLTDPAADRRREPFGIIRSPENSYAMDTSSFSLFDINEHEHEHEYDQEQQQPYNASAQARYRDRYNSGYEPVFPHLSMDSNPFAPARLSDPFGQSLGSIAEVNEMQYPPQYPGQAQAGFAIHDPYYNTSEIPYQPPVTYAPQPSYAINIPAPQYSDTPPLTSTPPPMVKSKPSKPTSCSVCSRSNTSTLAVLSPCNHPLCSACLTSALNIVGEKDMECAVCKKPVADFKLVTPPRNDSKPRKEENHTKGKSFFDPLFSSPGSVASGYTGLESAFEMGLSLEATTSSPPRVRKKQENVVLRIDNVPWDITPPAISAWLQQPVVRAHVLLDRKGKTMSHAFVELQTEDIARAVLRGEAAYDTGVRNAHGRYERSSVLGSGKRARGVTVTRSGQEELMRALFPSWQGGFDGSRPSLAGLDNEAVIRALETGLMTQHEVASLMNLIKSPESPFLKVPCLPFYSLAGILSKFPSDVDSRVFWPTGLRDALYDISLTAIRVLHERASQDNAAGAAYSKELVLDVMRTAVGCQAFTTQQRNKIGEVIASVKREQVQVETPSPMSPASEAVVFEPPSMSTPRESPTHTPAPHRSYGDLAKELGIDSELVAAVANRLSEYR</sequence>
<dbReference type="HOGENOM" id="CLU_010144_0_0_1"/>
<evidence type="ECO:0000256" key="4">
    <source>
        <dbReference type="PROSITE-ProRule" id="PRU00175"/>
    </source>
</evidence>
<evidence type="ECO:0000256" key="1">
    <source>
        <dbReference type="ARBA" id="ARBA00022723"/>
    </source>
</evidence>
<dbReference type="STRING" id="578458.D8QD73"/>
<keyword evidence="2 4" id="KW-0863">Zinc-finger</keyword>
<dbReference type="PROSITE" id="PS00518">
    <property type="entry name" value="ZF_RING_1"/>
    <property type="match status" value="1"/>
</dbReference>
<dbReference type="KEGG" id="scm:SCHCO_01334259"/>
<keyword evidence="1" id="KW-0479">Metal-binding</keyword>
<evidence type="ECO:0000259" key="6">
    <source>
        <dbReference type="PROSITE" id="PS50089"/>
    </source>
</evidence>
<dbReference type="OMA" id="MECAMCH"/>
<dbReference type="GO" id="GO:0003676">
    <property type="term" value="F:nucleic acid binding"/>
    <property type="evidence" value="ECO:0007669"/>
    <property type="project" value="InterPro"/>
</dbReference>
<dbReference type="SMART" id="SM00184">
    <property type="entry name" value="RING"/>
    <property type="match status" value="1"/>
</dbReference>
<evidence type="ECO:0000313" key="7">
    <source>
        <dbReference type="EMBL" id="EFI93624.1"/>
    </source>
</evidence>
<dbReference type="AlphaFoldDB" id="D8QD73"/>
<reference evidence="7 8" key="1">
    <citation type="journal article" date="2010" name="Nat. Biotechnol.">
        <title>Genome sequence of the model mushroom Schizophyllum commune.</title>
        <authorList>
            <person name="Ohm R.A."/>
            <person name="de Jong J.F."/>
            <person name="Lugones L.G."/>
            <person name="Aerts A."/>
            <person name="Kothe E."/>
            <person name="Stajich J.E."/>
            <person name="de Vries R.P."/>
            <person name="Record E."/>
            <person name="Levasseur A."/>
            <person name="Baker S.E."/>
            <person name="Bartholomew K.A."/>
            <person name="Coutinho P.M."/>
            <person name="Erdmann S."/>
            <person name="Fowler T.J."/>
            <person name="Gathman A.C."/>
            <person name="Lombard V."/>
            <person name="Henrissat B."/>
            <person name="Knabe N."/>
            <person name="Kuees U."/>
            <person name="Lilly W.W."/>
            <person name="Lindquist E."/>
            <person name="Lucas S."/>
            <person name="Magnuson J.K."/>
            <person name="Piumi F."/>
            <person name="Raudaskoski M."/>
            <person name="Salamov A."/>
            <person name="Schmutz J."/>
            <person name="Schwarze F.W.M.R."/>
            <person name="vanKuyk P.A."/>
            <person name="Horton J.S."/>
            <person name="Grigoriev I.V."/>
            <person name="Woesten H.A.B."/>
        </authorList>
    </citation>
    <scope>NUCLEOTIDE SEQUENCE [LARGE SCALE GENOMIC DNA]</scope>
    <source>
        <strain evidence="8">H4-8 / FGSC 9210</strain>
    </source>
</reference>
<dbReference type="eggNOG" id="ENOG502S7ER">
    <property type="taxonomic scope" value="Eukaryota"/>
</dbReference>
<dbReference type="EMBL" id="GL377310">
    <property type="protein sequence ID" value="EFI93624.1"/>
    <property type="molecule type" value="Genomic_DNA"/>
</dbReference>
<evidence type="ECO:0000313" key="8">
    <source>
        <dbReference type="Proteomes" id="UP000007431"/>
    </source>
</evidence>
<dbReference type="InterPro" id="IPR013083">
    <property type="entry name" value="Znf_RING/FYVE/PHD"/>
</dbReference>
<evidence type="ECO:0000256" key="2">
    <source>
        <dbReference type="ARBA" id="ARBA00022771"/>
    </source>
</evidence>
<dbReference type="InterPro" id="IPR001841">
    <property type="entry name" value="Znf_RING"/>
</dbReference>
<dbReference type="Gene3D" id="3.30.70.330">
    <property type="match status" value="1"/>
</dbReference>
<dbReference type="SUPFAM" id="SSF54928">
    <property type="entry name" value="RNA-binding domain, RBD"/>
    <property type="match status" value="1"/>
</dbReference>
<dbReference type="Proteomes" id="UP000007431">
    <property type="component" value="Unassembled WGS sequence"/>
</dbReference>
<keyword evidence="8" id="KW-1185">Reference proteome</keyword>
<gene>
    <name evidence="7" type="ORF">SCHCODRAFT_258131</name>
</gene>
<organism evidence="8">
    <name type="scientific">Schizophyllum commune (strain H4-8 / FGSC 9210)</name>
    <name type="common">Split gill fungus</name>
    <dbReference type="NCBI Taxonomy" id="578458"/>
    <lineage>
        <taxon>Eukaryota</taxon>
        <taxon>Fungi</taxon>
        <taxon>Dikarya</taxon>
        <taxon>Basidiomycota</taxon>
        <taxon>Agaricomycotina</taxon>
        <taxon>Agaricomycetes</taxon>
        <taxon>Agaricomycetidae</taxon>
        <taxon>Agaricales</taxon>
        <taxon>Schizophyllaceae</taxon>
        <taxon>Schizophyllum</taxon>
    </lineage>
</organism>
<dbReference type="Gene3D" id="3.30.40.10">
    <property type="entry name" value="Zinc/RING finger domain, C3HC4 (zinc finger)"/>
    <property type="match status" value="1"/>
</dbReference>
<feature type="compositionally biased region" description="Polar residues" evidence="5">
    <location>
        <begin position="815"/>
        <end position="825"/>
    </location>
</feature>
<dbReference type="InterPro" id="IPR035979">
    <property type="entry name" value="RBD_domain_sf"/>
</dbReference>
<dbReference type="PROSITE" id="PS50089">
    <property type="entry name" value="ZF_RING_2"/>
    <property type="match status" value="1"/>
</dbReference>
<protein>
    <submittedName>
        <fullName evidence="7">Expressed protein</fullName>
    </submittedName>
</protein>
<feature type="region of interest" description="Disordered" evidence="5">
    <location>
        <begin position="1"/>
        <end position="72"/>
    </location>
</feature>
<dbReference type="RefSeq" id="XP_003028527.1">
    <property type="nucleotide sequence ID" value="XM_003028481.1"/>
</dbReference>
<proteinExistence type="predicted"/>
<dbReference type="InterPro" id="IPR012677">
    <property type="entry name" value="Nucleotide-bd_a/b_plait_sf"/>
</dbReference>
<keyword evidence="3" id="KW-0862">Zinc</keyword>
<evidence type="ECO:0000256" key="5">
    <source>
        <dbReference type="SAM" id="MobiDB-lite"/>
    </source>
</evidence>
<dbReference type="VEuPathDB" id="FungiDB:SCHCODRAFT_01334259"/>
<dbReference type="OrthoDB" id="336240at2759"/>
<dbReference type="InterPro" id="IPR017907">
    <property type="entry name" value="Znf_RING_CS"/>
</dbReference>
<accession>D8QD73</accession>
<feature type="compositionally biased region" description="Basic and acidic residues" evidence="5">
    <location>
        <begin position="482"/>
        <end position="493"/>
    </location>
</feature>
<feature type="region of interest" description="Disordered" evidence="5">
    <location>
        <begin position="796"/>
        <end position="834"/>
    </location>
</feature>
<feature type="domain" description="RING-type" evidence="6">
    <location>
        <begin position="424"/>
        <end position="468"/>
    </location>
</feature>
<feature type="compositionally biased region" description="Polar residues" evidence="5">
    <location>
        <begin position="48"/>
        <end position="70"/>
    </location>
</feature>
<dbReference type="SUPFAM" id="SSF57850">
    <property type="entry name" value="RING/U-box"/>
    <property type="match status" value="1"/>
</dbReference>
<evidence type="ECO:0000256" key="3">
    <source>
        <dbReference type="ARBA" id="ARBA00022833"/>
    </source>
</evidence>
<feature type="region of interest" description="Disordered" evidence="5">
    <location>
        <begin position="245"/>
        <end position="267"/>
    </location>
</feature>